<dbReference type="AlphaFoldDB" id="A0A9P5RH50"/>
<comment type="caution">
    <text evidence="3">The sequence shown here is derived from an EMBL/GenBank/DDBJ whole genome shotgun (WGS) entry which is preliminary data.</text>
</comment>
<keyword evidence="4" id="KW-1185">Reference proteome</keyword>
<feature type="chain" id="PRO_5040410749" evidence="2">
    <location>
        <begin position="19"/>
        <end position="197"/>
    </location>
</feature>
<organism evidence="3 4">
    <name type="scientific">Linnemannia schmuckeri</name>
    <dbReference type="NCBI Taxonomy" id="64567"/>
    <lineage>
        <taxon>Eukaryota</taxon>
        <taxon>Fungi</taxon>
        <taxon>Fungi incertae sedis</taxon>
        <taxon>Mucoromycota</taxon>
        <taxon>Mortierellomycotina</taxon>
        <taxon>Mortierellomycetes</taxon>
        <taxon>Mortierellales</taxon>
        <taxon>Mortierellaceae</taxon>
        <taxon>Linnemannia</taxon>
    </lineage>
</organism>
<name>A0A9P5RH50_9FUNG</name>
<dbReference type="Proteomes" id="UP000748756">
    <property type="component" value="Unassembled WGS sequence"/>
</dbReference>
<evidence type="ECO:0000256" key="2">
    <source>
        <dbReference type="SAM" id="SignalP"/>
    </source>
</evidence>
<keyword evidence="2" id="KW-0732">Signal</keyword>
<feature type="compositionally biased region" description="Polar residues" evidence="1">
    <location>
        <begin position="164"/>
        <end position="177"/>
    </location>
</feature>
<reference evidence="3" key="1">
    <citation type="journal article" date="2020" name="Fungal Divers.">
        <title>Resolving the Mortierellaceae phylogeny through synthesis of multi-gene phylogenetics and phylogenomics.</title>
        <authorList>
            <person name="Vandepol N."/>
            <person name="Liber J."/>
            <person name="Desiro A."/>
            <person name="Na H."/>
            <person name="Kennedy M."/>
            <person name="Barry K."/>
            <person name="Grigoriev I.V."/>
            <person name="Miller A.N."/>
            <person name="O'Donnell K."/>
            <person name="Stajich J.E."/>
            <person name="Bonito G."/>
        </authorList>
    </citation>
    <scope>NUCLEOTIDE SEQUENCE</scope>
    <source>
        <strain evidence="3">NRRL 6426</strain>
    </source>
</reference>
<dbReference type="InterPro" id="IPR008972">
    <property type="entry name" value="Cupredoxin"/>
</dbReference>
<evidence type="ECO:0000256" key="1">
    <source>
        <dbReference type="SAM" id="MobiDB-lite"/>
    </source>
</evidence>
<dbReference type="OrthoDB" id="2436418at2759"/>
<feature type="signal peptide" evidence="2">
    <location>
        <begin position="1"/>
        <end position="18"/>
    </location>
</feature>
<sequence length="197" mass="19632">MKITAFSVAALFVAPALAAKTWDVNFVNGLFSPQELNIAPGDSVRWPNNDGAEHAIVQTNAGARTCNNLAGGFNSGSLTKGQAYQRTFPTASVINYKDGIGANCVKGAVGTINVGNAGNGGNGSSSGTATATTTVATTATATTATATVTVTATATATGSRTAAPITTPTNRPNSASYLTPESSVFLGVAAFIGALIL</sequence>
<feature type="region of interest" description="Disordered" evidence="1">
    <location>
        <begin position="157"/>
        <end position="177"/>
    </location>
</feature>
<dbReference type="EMBL" id="JAAAUQ010001955">
    <property type="protein sequence ID" value="KAF9130174.1"/>
    <property type="molecule type" value="Genomic_DNA"/>
</dbReference>
<accession>A0A9P5RH50</accession>
<dbReference type="SUPFAM" id="SSF49503">
    <property type="entry name" value="Cupredoxins"/>
    <property type="match status" value="1"/>
</dbReference>
<protein>
    <submittedName>
        <fullName evidence="3">Uncharacterized protein</fullName>
    </submittedName>
</protein>
<evidence type="ECO:0000313" key="3">
    <source>
        <dbReference type="EMBL" id="KAF9130174.1"/>
    </source>
</evidence>
<evidence type="ECO:0000313" key="4">
    <source>
        <dbReference type="Proteomes" id="UP000748756"/>
    </source>
</evidence>
<gene>
    <name evidence="3" type="ORF">BG015_004040</name>
</gene>
<proteinExistence type="predicted"/>
<dbReference type="Gene3D" id="2.60.40.420">
    <property type="entry name" value="Cupredoxins - blue copper proteins"/>
    <property type="match status" value="1"/>
</dbReference>